<reference evidence="13 14" key="1">
    <citation type="journal article" date="2020" name="Appl. Microbiol. Biotechnol.">
        <title>Targeted gene deletion in Brettanomyces bruxellensis with an expression-free CRISPR-Cas9 system.</title>
        <authorList>
            <person name="Varela C."/>
            <person name="Bartel C."/>
            <person name="Onetto C."/>
            <person name="Borneman A."/>
        </authorList>
    </citation>
    <scope>NUCLEOTIDE SEQUENCE [LARGE SCALE GENOMIC DNA]</scope>
    <source>
        <strain evidence="13 14">AWRI1613</strain>
    </source>
</reference>
<feature type="transmembrane region" description="Helical" evidence="11">
    <location>
        <begin position="682"/>
        <end position="701"/>
    </location>
</feature>
<evidence type="ECO:0000256" key="6">
    <source>
        <dbReference type="ARBA" id="ARBA00022692"/>
    </source>
</evidence>
<comment type="subcellular location">
    <subcellularLocation>
        <location evidence="1">Cell membrane</location>
        <topology evidence="1">Multi-pass membrane protein</topology>
    </subcellularLocation>
</comment>
<organism evidence="13 14">
    <name type="scientific">Dekkera bruxellensis</name>
    <name type="common">Brettanomyces custersii</name>
    <dbReference type="NCBI Taxonomy" id="5007"/>
    <lineage>
        <taxon>Eukaryota</taxon>
        <taxon>Fungi</taxon>
        <taxon>Dikarya</taxon>
        <taxon>Ascomycota</taxon>
        <taxon>Saccharomycotina</taxon>
        <taxon>Pichiomycetes</taxon>
        <taxon>Pichiales</taxon>
        <taxon>Pichiaceae</taxon>
        <taxon>Brettanomyces</taxon>
    </lineage>
</organism>
<feature type="transmembrane region" description="Helical" evidence="11">
    <location>
        <begin position="757"/>
        <end position="779"/>
    </location>
</feature>
<dbReference type="Pfam" id="PF08407">
    <property type="entry name" value="Chitin_synth_1N"/>
    <property type="match status" value="1"/>
</dbReference>
<feature type="region of interest" description="Disordered" evidence="10">
    <location>
        <begin position="948"/>
        <end position="968"/>
    </location>
</feature>
<accession>A0A8H6ER67</accession>
<feature type="compositionally biased region" description="Basic and acidic residues" evidence="10">
    <location>
        <begin position="110"/>
        <end position="119"/>
    </location>
</feature>
<feature type="compositionally biased region" description="Polar residues" evidence="10">
    <location>
        <begin position="43"/>
        <end position="60"/>
    </location>
</feature>
<sequence>MSQPIKSPFDVDEYDSDNSQDATDNYEMSGWSHTNRRRPPPATSISPMSQNRSKAHSTIRQDALLSPPGATRRAPGTSRPFSGSNVVNSSYEYDLGEYFNGESDNEEEEKGTYDSKSFLDENYLGSNRSKSASMSQISAQSSALPLQQGGRESFPFQQFVRDADEPEIFGQEGFVAEEKRQLGQRQGGAATQPAYGSDPGFEPRGAPGVPSVQGSYLGSAAAYAQTGNNTALPNVAGAEQVKLLNGAYYSFDYPVPGPLLGKIPFPGARDLAEFKYVRYHAVTADPKDYKPENAEACRYIENFPLRSKWYAVPRETELMIVCTMYNEDEVLLARTLKGVFKNIKKMYKGEEPFGKDCWKKIVVVVVADGRNKLNERAKALLTLLGCYQEGVIQEKVNGKDVKAHLFEYTTSFGIGKFEYGSSRSADGKTQAQSTQKSTGSSHFSSSCPKIPLVTEQTIPVQLMFLLKEHNAQKINSHRWAFNFLCPNLRPKIVCLVDVGTEPGPESIFKLWEAFKDPKVAGACGEIRAMLGKHASANDETSFFGKGWRWVWVKCCDTAACIANPLVAAQNFEYKMSNILDKPTESFFGFVSVLPGAFSAYRYSALQGDPLQAYFHGEDMKTNTDKPAGVLESNMYLAEDRILCYQLVSKPASSCLLRYVHDSYAVTDVPGSISEFMGQRRRWLNGSFFAALYSLIHFYRIFHSGHTFGRKLLLIIETVYQFLSIVLSWFSLATYFLIFRILTLQVLGTSIGWKAGNVLAVAFLWIYIVASGLTFIISFGNKPKESRHLYQLVFFLYSLIAIYMMFCVVVLTISSILGIESDIKNSADPTNPLTYLKNATFRDLTVSLASTYALYLLSSLLFFDMFHLFACILQYLLLNPAYINVLTIYAFCNIDDISWGTKGANKPEGGSSEPKKVANVAKQKTGGSAAADEHVLLLSEALKDPDEMYREAQSELESSDDGGHHQSDSSIKISRKNYAKGRTYTVLLWLLSNFVLLVVVLRTGGLDDFISIQKEGYQSNNSGTTTTVSSRLFKRQYDQESATIFMTVILWIVAGMALYRFISCICYRIDFFARRRRYHRSQVYY</sequence>
<keyword evidence="7 11" id="KW-1133">Transmembrane helix</keyword>
<keyword evidence="5" id="KW-0808">Transferase</keyword>
<dbReference type="AlphaFoldDB" id="A0A8H6ER67"/>
<feature type="region of interest" description="Disordered" evidence="10">
    <location>
        <begin position="422"/>
        <end position="446"/>
    </location>
</feature>
<dbReference type="CDD" id="cd04190">
    <property type="entry name" value="Chitin_synth_C"/>
    <property type="match status" value="1"/>
</dbReference>
<feature type="region of interest" description="Disordered" evidence="10">
    <location>
        <begin position="1"/>
        <end position="119"/>
    </location>
</feature>
<evidence type="ECO:0000256" key="3">
    <source>
        <dbReference type="ARBA" id="ARBA00022475"/>
    </source>
</evidence>
<evidence type="ECO:0000259" key="12">
    <source>
        <dbReference type="Pfam" id="PF08407"/>
    </source>
</evidence>
<dbReference type="GO" id="GO:0030428">
    <property type="term" value="C:cell septum"/>
    <property type="evidence" value="ECO:0007669"/>
    <property type="project" value="TreeGrafter"/>
</dbReference>
<dbReference type="GO" id="GO:0006031">
    <property type="term" value="P:chitin biosynthetic process"/>
    <property type="evidence" value="ECO:0007669"/>
    <property type="project" value="TreeGrafter"/>
</dbReference>
<dbReference type="GO" id="GO:0005886">
    <property type="term" value="C:plasma membrane"/>
    <property type="evidence" value="ECO:0007669"/>
    <property type="project" value="UniProtKB-SubCell"/>
</dbReference>
<keyword evidence="6 11" id="KW-0812">Transmembrane</keyword>
<evidence type="ECO:0000256" key="1">
    <source>
        <dbReference type="ARBA" id="ARBA00004651"/>
    </source>
</evidence>
<keyword evidence="4" id="KW-0328">Glycosyltransferase</keyword>
<feature type="transmembrane region" description="Helical" evidence="11">
    <location>
        <begin position="791"/>
        <end position="818"/>
    </location>
</feature>
<keyword evidence="3" id="KW-1003">Cell membrane</keyword>
<feature type="region of interest" description="Disordered" evidence="10">
    <location>
        <begin position="179"/>
        <end position="206"/>
    </location>
</feature>
<evidence type="ECO:0000256" key="8">
    <source>
        <dbReference type="ARBA" id="ARBA00023136"/>
    </source>
</evidence>
<feature type="transmembrane region" description="Helical" evidence="11">
    <location>
        <begin position="713"/>
        <end position="737"/>
    </location>
</feature>
<feature type="transmembrane region" description="Helical" evidence="11">
    <location>
        <begin position="851"/>
        <end position="877"/>
    </location>
</feature>
<evidence type="ECO:0000256" key="2">
    <source>
        <dbReference type="ARBA" id="ARBA00012543"/>
    </source>
</evidence>
<keyword evidence="8 11" id="KW-0472">Membrane</keyword>
<dbReference type="PANTHER" id="PTHR22914:SF9">
    <property type="entry name" value="CHITIN SYNTHASE 1"/>
    <property type="match status" value="1"/>
</dbReference>
<feature type="domain" description="Chitin synthase N-terminal" evidence="12">
    <location>
        <begin position="239"/>
        <end position="317"/>
    </location>
</feature>
<evidence type="ECO:0000256" key="9">
    <source>
        <dbReference type="ARBA" id="ARBA00023316"/>
    </source>
</evidence>
<evidence type="ECO:0000256" key="7">
    <source>
        <dbReference type="ARBA" id="ARBA00022989"/>
    </source>
</evidence>
<protein>
    <recommendedName>
        <fullName evidence="2">chitin synthase</fullName>
        <ecNumber evidence="2">2.4.1.16</ecNumber>
    </recommendedName>
</protein>
<dbReference type="EMBL" id="JABCYN010000042">
    <property type="protein sequence ID" value="KAF6007418.1"/>
    <property type="molecule type" value="Genomic_DNA"/>
</dbReference>
<dbReference type="InterPro" id="IPR013616">
    <property type="entry name" value="Chitin_synth_N"/>
</dbReference>
<evidence type="ECO:0000256" key="11">
    <source>
        <dbReference type="SAM" id="Phobius"/>
    </source>
</evidence>
<name>A0A8H6ER67_DEKBR</name>
<evidence type="ECO:0000313" key="13">
    <source>
        <dbReference type="EMBL" id="KAF6007418.1"/>
    </source>
</evidence>
<keyword evidence="9" id="KW-0961">Cell wall biogenesis/degradation</keyword>
<proteinExistence type="predicted"/>
<feature type="compositionally biased region" description="Polar residues" evidence="10">
    <location>
        <begin position="79"/>
        <end position="91"/>
    </location>
</feature>
<dbReference type="PANTHER" id="PTHR22914">
    <property type="entry name" value="CHITIN SYNTHASE"/>
    <property type="match status" value="1"/>
</dbReference>
<dbReference type="Proteomes" id="UP000568158">
    <property type="component" value="Unassembled WGS sequence"/>
</dbReference>
<gene>
    <name evidence="13" type="ORF">HII12_004579</name>
</gene>
<dbReference type="EC" id="2.4.1.16" evidence="2"/>
<feature type="region of interest" description="Disordered" evidence="10">
    <location>
        <begin position="902"/>
        <end position="925"/>
    </location>
</feature>
<feature type="transmembrane region" description="Helical" evidence="11">
    <location>
        <begin position="983"/>
        <end position="1000"/>
    </location>
</feature>
<feature type="transmembrane region" description="Helical" evidence="11">
    <location>
        <begin position="1041"/>
        <end position="1066"/>
    </location>
</feature>
<dbReference type="Pfam" id="PF01644">
    <property type="entry name" value="Chitin_synth_1"/>
    <property type="match status" value="2"/>
</dbReference>
<evidence type="ECO:0000313" key="14">
    <source>
        <dbReference type="Proteomes" id="UP000568158"/>
    </source>
</evidence>
<evidence type="ECO:0000256" key="4">
    <source>
        <dbReference type="ARBA" id="ARBA00022676"/>
    </source>
</evidence>
<dbReference type="InterPro" id="IPR029044">
    <property type="entry name" value="Nucleotide-diphossugar_trans"/>
</dbReference>
<evidence type="ECO:0000256" key="5">
    <source>
        <dbReference type="ARBA" id="ARBA00022679"/>
    </source>
</evidence>
<dbReference type="GO" id="GO:0071555">
    <property type="term" value="P:cell wall organization"/>
    <property type="evidence" value="ECO:0007669"/>
    <property type="project" value="UniProtKB-KW"/>
</dbReference>
<dbReference type="SUPFAM" id="SSF53448">
    <property type="entry name" value="Nucleotide-diphospho-sugar transferases"/>
    <property type="match status" value="1"/>
</dbReference>
<comment type="caution">
    <text evidence="13">The sequence shown here is derived from an EMBL/GenBank/DDBJ whole genome shotgun (WGS) entry which is preliminary data.</text>
</comment>
<dbReference type="GO" id="GO:0004100">
    <property type="term" value="F:chitin synthase activity"/>
    <property type="evidence" value="ECO:0007669"/>
    <property type="project" value="UniProtKB-EC"/>
</dbReference>
<evidence type="ECO:0000256" key="10">
    <source>
        <dbReference type="SAM" id="MobiDB-lite"/>
    </source>
</evidence>
<dbReference type="InterPro" id="IPR004835">
    <property type="entry name" value="Chitin_synth"/>
</dbReference>